<dbReference type="RefSeq" id="XP_010848544.1">
    <property type="nucleotide sequence ID" value="XM_010850242.1"/>
</dbReference>
<dbReference type="AlphaFoldDB" id="A0A6P3I9S4"/>
<dbReference type="Proteomes" id="UP000515208">
    <property type="component" value="Unplaced"/>
</dbReference>
<sequence length="284" mass="30842">MEDEGPACVSSLWGNYSCVVEVLWTPRVNVELFPKLVSGHTVDRGLRVGREPPRRARPLEIGTALGPVGTLADPGPGSRWSRSRPPGSPPAYSPRGARLTNGDKADPTTSPRRGPRPGPGAQRGRDGLRPPADRASLQGAPRARDAETSKGARRRPARPCAPGSPACRSRRRRRLAPRGQRLESRRGARRRPGSHPPWLLLTWLHPPRPAPQRGPRLRPQTPGGPRPGPPWLRDVFAREPRLRFSLARPPGLHTSRHTAVLTGTPRTPVARPGLATTSLPAPKA</sequence>
<feature type="region of interest" description="Disordered" evidence="1">
    <location>
        <begin position="246"/>
        <end position="284"/>
    </location>
</feature>
<feature type="compositionally biased region" description="Low complexity" evidence="1">
    <location>
        <begin position="196"/>
        <end position="205"/>
    </location>
</feature>
<gene>
    <name evidence="3" type="primary">LOC104996113</name>
</gene>
<protein>
    <submittedName>
        <fullName evidence="3">Collagen alpha-1(VII) chain-like</fullName>
    </submittedName>
</protein>
<evidence type="ECO:0000313" key="2">
    <source>
        <dbReference type="Proteomes" id="UP000515208"/>
    </source>
</evidence>
<feature type="compositionally biased region" description="Basic and acidic residues" evidence="1">
    <location>
        <begin position="45"/>
        <end position="58"/>
    </location>
</feature>
<keyword evidence="2" id="KW-1185">Reference proteome</keyword>
<dbReference type="GeneID" id="104996113"/>
<feature type="compositionally biased region" description="Basic and acidic residues" evidence="1">
    <location>
        <begin position="123"/>
        <end position="132"/>
    </location>
</feature>
<name>A0A6P3I9S4_BISBB</name>
<evidence type="ECO:0000256" key="1">
    <source>
        <dbReference type="SAM" id="MobiDB-lite"/>
    </source>
</evidence>
<accession>A0A6P3I9S4</accession>
<feature type="compositionally biased region" description="Polar residues" evidence="1">
    <location>
        <begin position="275"/>
        <end position="284"/>
    </location>
</feature>
<feature type="compositionally biased region" description="Low complexity" evidence="1">
    <location>
        <begin position="74"/>
        <end position="85"/>
    </location>
</feature>
<reference evidence="3" key="1">
    <citation type="submission" date="2025-08" db="UniProtKB">
        <authorList>
            <consortium name="RefSeq"/>
        </authorList>
    </citation>
    <scope>IDENTIFICATION</scope>
    <source>
        <tissue evidence="3">Blood</tissue>
    </source>
</reference>
<organism evidence="2 3">
    <name type="scientific">Bison bison bison</name>
    <name type="common">North American plains bison</name>
    <dbReference type="NCBI Taxonomy" id="43346"/>
    <lineage>
        <taxon>Eukaryota</taxon>
        <taxon>Metazoa</taxon>
        <taxon>Chordata</taxon>
        <taxon>Craniata</taxon>
        <taxon>Vertebrata</taxon>
        <taxon>Euteleostomi</taxon>
        <taxon>Mammalia</taxon>
        <taxon>Eutheria</taxon>
        <taxon>Laurasiatheria</taxon>
        <taxon>Artiodactyla</taxon>
        <taxon>Ruminantia</taxon>
        <taxon>Pecora</taxon>
        <taxon>Bovidae</taxon>
        <taxon>Bovinae</taxon>
        <taxon>Bison</taxon>
    </lineage>
</organism>
<evidence type="ECO:0000313" key="3">
    <source>
        <dbReference type="RefSeq" id="XP_010848544.1"/>
    </source>
</evidence>
<feature type="compositionally biased region" description="Low complexity" evidence="1">
    <location>
        <begin position="158"/>
        <end position="167"/>
    </location>
</feature>
<dbReference type="KEGG" id="bbis:104996113"/>
<feature type="region of interest" description="Disordered" evidence="1">
    <location>
        <begin position="45"/>
        <end position="231"/>
    </location>
</feature>
<proteinExistence type="predicted"/>